<feature type="compositionally biased region" description="Low complexity" evidence="1">
    <location>
        <begin position="69"/>
        <end position="79"/>
    </location>
</feature>
<name>A0AA39ME35_9AGAR</name>
<organism evidence="2 3">
    <name type="scientific">Armillaria borealis</name>
    <dbReference type="NCBI Taxonomy" id="47425"/>
    <lineage>
        <taxon>Eukaryota</taxon>
        <taxon>Fungi</taxon>
        <taxon>Dikarya</taxon>
        <taxon>Basidiomycota</taxon>
        <taxon>Agaricomycotina</taxon>
        <taxon>Agaricomycetes</taxon>
        <taxon>Agaricomycetidae</taxon>
        <taxon>Agaricales</taxon>
        <taxon>Marasmiineae</taxon>
        <taxon>Physalacriaceae</taxon>
        <taxon>Armillaria</taxon>
    </lineage>
</organism>
<gene>
    <name evidence="2" type="ORF">EV421DRAFT_1911861</name>
</gene>
<dbReference type="EMBL" id="JAUEPT010000114">
    <property type="protein sequence ID" value="KAK0431461.1"/>
    <property type="molecule type" value="Genomic_DNA"/>
</dbReference>
<evidence type="ECO:0000313" key="2">
    <source>
        <dbReference type="EMBL" id="KAK0431461.1"/>
    </source>
</evidence>
<accession>A0AA39ME35</accession>
<dbReference type="Proteomes" id="UP001175226">
    <property type="component" value="Unassembled WGS sequence"/>
</dbReference>
<dbReference type="AlphaFoldDB" id="A0AA39ME35"/>
<sequence length="103" mass="10678">MVDWLRTAILFALHAADLPASHIYRRDDVPSSALPDSDNTQESAMFIAEPTWRAIIVDTKGIGDDSDSDSAGTDMTTGGDSSGGSAGDDVMTGNVDGTGTEGE</sequence>
<proteinExistence type="predicted"/>
<evidence type="ECO:0000256" key="1">
    <source>
        <dbReference type="SAM" id="MobiDB-lite"/>
    </source>
</evidence>
<comment type="caution">
    <text evidence="2">The sequence shown here is derived from an EMBL/GenBank/DDBJ whole genome shotgun (WGS) entry which is preliminary data.</text>
</comment>
<evidence type="ECO:0000313" key="3">
    <source>
        <dbReference type="Proteomes" id="UP001175226"/>
    </source>
</evidence>
<feature type="region of interest" description="Disordered" evidence="1">
    <location>
        <begin position="58"/>
        <end position="103"/>
    </location>
</feature>
<keyword evidence="3" id="KW-1185">Reference proteome</keyword>
<protein>
    <submittedName>
        <fullName evidence="2">Uncharacterized protein</fullName>
    </submittedName>
</protein>
<reference evidence="2" key="1">
    <citation type="submission" date="2023-06" db="EMBL/GenBank/DDBJ databases">
        <authorList>
            <consortium name="Lawrence Berkeley National Laboratory"/>
            <person name="Ahrendt S."/>
            <person name="Sahu N."/>
            <person name="Indic B."/>
            <person name="Wong-Bajracharya J."/>
            <person name="Merenyi Z."/>
            <person name="Ke H.-M."/>
            <person name="Monk M."/>
            <person name="Kocsube S."/>
            <person name="Drula E."/>
            <person name="Lipzen A."/>
            <person name="Balint B."/>
            <person name="Henrissat B."/>
            <person name="Andreopoulos B."/>
            <person name="Martin F.M."/>
            <person name="Harder C.B."/>
            <person name="Rigling D."/>
            <person name="Ford K.L."/>
            <person name="Foster G.D."/>
            <person name="Pangilinan J."/>
            <person name="Papanicolaou A."/>
            <person name="Barry K."/>
            <person name="LaButti K."/>
            <person name="Viragh M."/>
            <person name="Koriabine M."/>
            <person name="Yan M."/>
            <person name="Riley R."/>
            <person name="Champramary S."/>
            <person name="Plett K.L."/>
            <person name="Tsai I.J."/>
            <person name="Slot J."/>
            <person name="Sipos G."/>
            <person name="Plett J."/>
            <person name="Nagy L.G."/>
            <person name="Grigoriev I.V."/>
        </authorList>
    </citation>
    <scope>NUCLEOTIDE SEQUENCE</scope>
    <source>
        <strain evidence="2">FPL87.14</strain>
    </source>
</reference>